<sequence>MEKKKVIGAVATGVIAVLWGASPVDIIPDVLGPIGFADDAAVLIAAAAIIWKLLSGAKKPAVAEVPADQEKPTPPAV</sequence>
<dbReference type="RefSeq" id="WP_187720970.1">
    <property type="nucleotide sequence ID" value="NZ_BAABBL010000010.1"/>
</dbReference>
<evidence type="ECO:0000256" key="1">
    <source>
        <dbReference type="ARBA" id="ARBA00004127"/>
    </source>
</evidence>
<protein>
    <submittedName>
        <fullName evidence="7">DUF1232 domain-containing protein</fullName>
    </submittedName>
</protein>
<keyword evidence="2 5" id="KW-0812">Transmembrane</keyword>
<name>A0A7H0H5M5_9ACTN</name>
<keyword evidence="4 5" id="KW-0472">Membrane</keyword>
<keyword evidence="8" id="KW-1185">Reference proteome</keyword>
<feature type="domain" description="DUF1232" evidence="6">
    <location>
        <begin position="14"/>
        <end position="44"/>
    </location>
</feature>
<comment type="subcellular location">
    <subcellularLocation>
        <location evidence="1">Endomembrane system</location>
        <topology evidence="1">Multi-pass membrane protein</topology>
    </subcellularLocation>
</comment>
<dbReference type="Proteomes" id="UP000516117">
    <property type="component" value="Chromosome"/>
</dbReference>
<dbReference type="KEGG" id="tdf:H9L22_17270"/>
<proteinExistence type="predicted"/>
<dbReference type="AlphaFoldDB" id="A0A7H0H5M5"/>
<evidence type="ECO:0000256" key="5">
    <source>
        <dbReference type="SAM" id="Phobius"/>
    </source>
</evidence>
<dbReference type="Pfam" id="PF06803">
    <property type="entry name" value="DUF1232"/>
    <property type="match status" value="1"/>
</dbReference>
<evidence type="ECO:0000256" key="4">
    <source>
        <dbReference type="ARBA" id="ARBA00023136"/>
    </source>
</evidence>
<keyword evidence="3 5" id="KW-1133">Transmembrane helix</keyword>
<dbReference type="InterPro" id="IPR010652">
    <property type="entry name" value="DUF1232"/>
</dbReference>
<accession>A0A7H0H5M5</accession>
<feature type="transmembrane region" description="Helical" evidence="5">
    <location>
        <begin position="33"/>
        <end position="54"/>
    </location>
</feature>
<evidence type="ECO:0000313" key="7">
    <source>
        <dbReference type="EMBL" id="QNP55841.1"/>
    </source>
</evidence>
<evidence type="ECO:0000256" key="2">
    <source>
        <dbReference type="ARBA" id="ARBA00022692"/>
    </source>
</evidence>
<gene>
    <name evidence="7" type="ORF">H9L22_17270</name>
</gene>
<reference evidence="7 8" key="1">
    <citation type="submission" date="2020-08" db="EMBL/GenBank/DDBJ databases">
        <title>Genome sequence of Tessaracoccus defluvii JCM 17540T.</title>
        <authorList>
            <person name="Hyun D.-W."/>
            <person name="Bae J.-W."/>
        </authorList>
    </citation>
    <scope>NUCLEOTIDE SEQUENCE [LARGE SCALE GENOMIC DNA]</scope>
    <source>
        <strain evidence="7 8">JCM 17540</strain>
    </source>
</reference>
<evidence type="ECO:0000313" key="8">
    <source>
        <dbReference type="Proteomes" id="UP000516117"/>
    </source>
</evidence>
<evidence type="ECO:0000256" key="3">
    <source>
        <dbReference type="ARBA" id="ARBA00022989"/>
    </source>
</evidence>
<evidence type="ECO:0000259" key="6">
    <source>
        <dbReference type="Pfam" id="PF06803"/>
    </source>
</evidence>
<organism evidence="7 8">
    <name type="scientific">Tessaracoccus defluvii</name>
    <dbReference type="NCBI Taxonomy" id="1285901"/>
    <lineage>
        <taxon>Bacteria</taxon>
        <taxon>Bacillati</taxon>
        <taxon>Actinomycetota</taxon>
        <taxon>Actinomycetes</taxon>
        <taxon>Propionibacteriales</taxon>
        <taxon>Propionibacteriaceae</taxon>
        <taxon>Tessaracoccus</taxon>
    </lineage>
</organism>
<dbReference type="GO" id="GO:0012505">
    <property type="term" value="C:endomembrane system"/>
    <property type="evidence" value="ECO:0007669"/>
    <property type="project" value="UniProtKB-SubCell"/>
</dbReference>
<dbReference type="EMBL" id="CP060789">
    <property type="protein sequence ID" value="QNP55841.1"/>
    <property type="molecule type" value="Genomic_DNA"/>
</dbReference>